<protein>
    <submittedName>
        <fullName evidence="1">Uncharacterized protein</fullName>
    </submittedName>
</protein>
<dbReference type="Proteomes" id="UP000030323">
    <property type="component" value="Segment"/>
</dbReference>
<dbReference type="GeneID" id="24721676"/>
<keyword evidence="2" id="KW-1185">Reference proteome</keyword>
<dbReference type="EMBL" id="KM236240">
    <property type="protein sequence ID" value="AIX12048.1"/>
    <property type="molecule type" value="Genomic_DNA"/>
</dbReference>
<dbReference type="RefSeq" id="YP_009146510.1">
    <property type="nucleotide sequence ID" value="NC_027331.1"/>
</dbReference>
<dbReference type="Pfam" id="PF23945">
    <property type="entry name" value="DUF7279"/>
    <property type="match status" value="1"/>
</dbReference>
<evidence type="ECO:0000313" key="1">
    <source>
        <dbReference type="EMBL" id="AIX12048.1"/>
    </source>
</evidence>
<gene>
    <name evidence="1" type="ORF">CPT_Moon77</name>
</gene>
<sequence length="54" mass="6706">MKIELKYVSCQESGWHLSFEFDDGYGSCWWFPTKPTKAQIRRRKKWTRESWLYN</sequence>
<organism evidence="1 2">
    <name type="scientific">Citrobacter phage Moon</name>
    <dbReference type="NCBI Taxonomy" id="1540095"/>
    <lineage>
        <taxon>Viruses</taxon>
        <taxon>Duplodnaviria</taxon>
        <taxon>Heunggongvirae</taxon>
        <taxon>Uroviricota</taxon>
        <taxon>Caudoviricetes</taxon>
        <taxon>Pantevenvirales</taxon>
        <taxon>Straboviridae</taxon>
        <taxon>Tevenvirinae</taxon>
        <taxon>Moonvirus</taxon>
        <taxon>Moonvirus moon</taxon>
    </lineage>
</organism>
<accession>A0A0A0YTF9</accession>
<dbReference type="InterPro" id="IPR055703">
    <property type="entry name" value="DUF7279"/>
</dbReference>
<proteinExistence type="predicted"/>
<name>A0A0A0YTF9_9CAUD</name>
<evidence type="ECO:0000313" key="2">
    <source>
        <dbReference type="Proteomes" id="UP000030323"/>
    </source>
</evidence>
<reference evidence="1 2" key="1">
    <citation type="journal article" date="2015" name="Genome Announc.">
        <title>Complete Genome Sequence of Citrobacter freundii Myophage Moon.</title>
        <authorList>
            <person name="Edwards G.B."/>
            <person name="Luna A.J."/>
            <person name="Hernandez A.C."/>
            <person name="Kuty Everett G.F."/>
        </authorList>
    </citation>
    <scope>NUCLEOTIDE SEQUENCE [LARGE SCALE GENOMIC DNA]</scope>
</reference>
<dbReference type="KEGG" id="vg:24721676"/>